<dbReference type="Proteomes" id="UP001651690">
    <property type="component" value="Unassembled WGS sequence"/>
</dbReference>
<keyword evidence="2" id="KW-1185">Reference proteome</keyword>
<dbReference type="EMBL" id="JANDBD010000018">
    <property type="protein sequence ID" value="MCP9276575.1"/>
    <property type="molecule type" value="Genomic_DNA"/>
</dbReference>
<comment type="caution">
    <text evidence="1">The sequence shown here is derived from an EMBL/GenBank/DDBJ whole genome shotgun (WGS) entry which is preliminary data.</text>
</comment>
<gene>
    <name evidence="1" type="ORF">NM203_30765</name>
</gene>
<evidence type="ECO:0000313" key="1">
    <source>
        <dbReference type="EMBL" id="MCP9276575.1"/>
    </source>
</evidence>
<evidence type="ECO:0000313" key="2">
    <source>
        <dbReference type="Proteomes" id="UP001651690"/>
    </source>
</evidence>
<dbReference type="RefSeq" id="WP_255064657.1">
    <property type="nucleotide sequence ID" value="NZ_JANDBD010000018.1"/>
</dbReference>
<name>A0ABT1MCI5_9MYCO</name>
<proteinExistence type="predicted"/>
<protein>
    <submittedName>
        <fullName evidence="1">Uncharacterized protein</fullName>
    </submittedName>
</protein>
<accession>A0ABT1MCI5</accession>
<sequence>MATPINRPLTDEERSLLNMLAIRVVAEQGGTDLETAAAALDTFTEKGQAILQGDATDVRLVVSGKPIVHATREWLAFHAEHPEAIDWERHGRVIPRDGEAGDG</sequence>
<reference evidence="1 2" key="1">
    <citation type="submission" date="2022-06" db="EMBL/GenBank/DDBJ databases">
        <title>Mycolicibacterium sp. CAU 1645 isolated from seawater.</title>
        <authorList>
            <person name="Kim W."/>
        </authorList>
    </citation>
    <scope>NUCLEOTIDE SEQUENCE [LARGE SCALE GENOMIC DNA]</scope>
    <source>
        <strain evidence="1 2">CAU 1645</strain>
    </source>
</reference>
<organism evidence="1 2">
    <name type="scientific">Mycolicibacterium arenosum</name>
    <dbReference type="NCBI Taxonomy" id="2952157"/>
    <lineage>
        <taxon>Bacteria</taxon>
        <taxon>Bacillati</taxon>
        <taxon>Actinomycetota</taxon>
        <taxon>Actinomycetes</taxon>
        <taxon>Mycobacteriales</taxon>
        <taxon>Mycobacteriaceae</taxon>
        <taxon>Mycolicibacterium</taxon>
    </lineage>
</organism>